<evidence type="ECO:0000313" key="2">
    <source>
        <dbReference type="Proteomes" id="UP000254082"/>
    </source>
</evidence>
<gene>
    <name evidence="1" type="ORF">NCTC11391_00571</name>
</gene>
<dbReference type="Proteomes" id="UP000254082">
    <property type="component" value="Unassembled WGS sequence"/>
</dbReference>
<evidence type="ECO:0000313" key="1">
    <source>
        <dbReference type="EMBL" id="SUN35543.1"/>
    </source>
</evidence>
<dbReference type="EMBL" id="UHFA01000002">
    <property type="protein sequence ID" value="SUN35543.1"/>
    <property type="molecule type" value="Genomic_DNA"/>
</dbReference>
<organism evidence="1 2">
    <name type="scientific">Streptococcus downei MFe28</name>
    <dbReference type="NCBI Taxonomy" id="764290"/>
    <lineage>
        <taxon>Bacteria</taxon>
        <taxon>Bacillati</taxon>
        <taxon>Bacillota</taxon>
        <taxon>Bacilli</taxon>
        <taxon>Lactobacillales</taxon>
        <taxon>Streptococcaceae</taxon>
        <taxon>Streptococcus</taxon>
    </lineage>
</organism>
<reference evidence="1 2" key="1">
    <citation type="submission" date="2018-06" db="EMBL/GenBank/DDBJ databases">
        <authorList>
            <consortium name="Pathogen Informatics"/>
            <person name="Doyle S."/>
        </authorList>
    </citation>
    <scope>NUCLEOTIDE SEQUENCE [LARGE SCALE GENOMIC DNA]</scope>
    <source>
        <strain evidence="2">NCTC 11391</strain>
    </source>
</reference>
<protein>
    <submittedName>
        <fullName evidence="1">Uncharacterized protein</fullName>
    </submittedName>
</protein>
<proteinExistence type="predicted"/>
<dbReference type="AlphaFoldDB" id="A0A380JCG3"/>
<name>A0A380JCG3_STRDO</name>
<keyword evidence="2" id="KW-1185">Reference proteome</keyword>
<sequence length="59" mass="6886">MTYNYSDEQLNDFGLFRFKKSLGTPRLLMFVYLSKCCRFLASSRKDPIRCEGSAHLQDS</sequence>
<accession>A0A380JCG3</accession>